<name>A0A1X7VQ47_AMPQE</name>
<feature type="chain" id="PRO_5010877277" evidence="2">
    <location>
        <begin position="22"/>
        <end position="259"/>
    </location>
</feature>
<evidence type="ECO:0000313" key="3">
    <source>
        <dbReference type="EnsemblMetazoa" id="Aqu2.1.41994_001"/>
    </source>
</evidence>
<sequence length="259" mass="27847">MKTIFRIITLLCLLFTGDNDSSDFSNRWGYKLTPPQNTTKLYGSNNSDLLCFTAVCNSPPWAISIYEVDYHEFIATGVSYFVYKSSTTVVTVAMCNCTTDLSKSPTDLCINITMLGTPETLNISVQFQDKTESYTIAKISDIKMSSSTSTQTSDPSLSTTSMTNNDSLSNSTPSSTNAPSPSDPSTTTPNGPSTTSSSGPSTTTTSGPSTTSQGNYGQSKPVYLISSLYLLFYSIITAAGSHNPTLGITFLMTMLVLFF</sequence>
<reference evidence="3" key="2">
    <citation type="submission" date="2017-05" db="UniProtKB">
        <authorList>
            <consortium name="EnsemblMetazoa"/>
        </authorList>
    </citation>
    <scope>IDENTIFICATION</scope>
</reference>
<organism evidence="3">
    <name type="scientific">Amphimedon queenslandica</name>
    <name type="common">Sponge</name>
    <dbReference type="NCBI Taxonomy" id="400682"/>
    <lineage>
        <taxon>Eukaryota</taxon>
        <taxon>Metazoa</taxon>
        <taxon>Porifera</taxon>
        <taxon>Demospongiae</taxon>
        <taxon>Heteroscleromorpha</taxon>
        <taxon>Haplosclerida</taxon>
        <taxon>Niphatidae</taxon>
        <taxon>Amphimedon</taxon>
    </lineage>
</organism>
<protein>
    <submittedName>
        <fullName evidence="3">Uncharacterized protein</fullName>
    </submittedName>
</protein>
<feature type="region of interest" description="Disordered" evidence="1">
    <location>
        <begin position="145"/>
        <end position="217"/>
    </location>
</feature>
<reference evidence="4" key="1">
    <citation type="journal article" date="2010" name="Nature">
        <title>The Amphimedon queenslandica genome and the evolution of animal complexity.</title>
        <authorList>
            <person name="Srivastava M."/>
            <person name="Simakov O."/>
            <person name="Chapman J."/>
            <person name="Fahey B."/>
            <person name="Gauthier M.E."/>
            <person name="Mitros T."/>
            <person name="Richards G.S."/>
            <person name="Conaco C."/>
            <person name="Dacre M."/>
            <person name="Hellsten U."/>
            <person name="Larroux C."/>
            <person name="Putnam N.H."/>
            <person name="Stanke M."/>
            <person name="Adamska M."/>
            <person name="Darling A."/>
            <person name="Degnan S.M."/>
            <person name="Oakley T.H."/>
            <person name="Plachetzki D.C."/>
            <person name="Zhai Y."/>
            <person name="Adamski M."/>
            <person name="Calcino A."/>
            <person name="Cummins S.F."/>
            <person name="Goodstein D.M."/>
            <person name="Harris C."/>
            <person name="Jackson D.J."/>
            <person name="Leys S.P."/>
            <person name="Shu S."/>
            <person name="Woodcroft B.J."/>
            <person name="Vervoort M."/>
            <person name="Kosik K.S."/>
            <person name="Manning G."/>
            <person name="Degnan B.M."/>
            <person name="Rokhsar D.S."/>
        </authorList>
    </citation>
    <scope>NUCLEOTIDE SEQUENCE [LARGE SCALE GENOMIC DNA]</scope>
</reference>
<feature type="signal peptide" evidence="2">
    <location>
        <begin position="1"/>
        <end position="21"/>
    </location>
</feature>
<dbReference type="EnsemblMetazoa" id="Aqu2.1.41994_001">
    <property type="protein sequence ID" value="Aqu2.1.41994_001"/>
    <property type="gene ID" value="Aqu2.1.41994"/>
</dbReference>
<keyword evidence="2" id="KW-0732">Signal</keyword>
<feature type="compositionally biased region" description="Low complexity" evidence="1">
    <location>
        <begin position="145"/>
        <end position="212"/>
    </location>
</feature>
<keyword evidence="4" id="KW-1185">Reference proteome</keyword>
<dbReference type="KEGG" id="aqu:105315976"/>
<dbReference type="AlphaFoldDB" id="A0A1X7VQ47"/>
<accession>A0A1X7VQ47</accession>
<evidence type="ECO:0000313" key="4">
    <source>
        <dbReference type="Proteomes" id="UP000007879"/>
    </source>
</evidence>
<dbReference type="EnsemblMetazoa" id="XM_020003798.1">
    <property type="protein sequence ID" value="XP_019859357.1"/>
    <property type="gene ID" value="LOC105315976"/>
</dbReference>
<gene>
    <name evidence="3" type="primary">105315976</name>
</gene>
<proteinExistence type="predicted"/>
<evidence type="ECO:0000256" key="1">
    <source>
        <dbReference type="SAM" id="MobiDB-lite"/>
    </source>
</evidence>
<dbReference type="InParanoid" id="A0A1X7VQ47"/>
<evidence type="ECO:0000256" key="2">
    <source>
        <dbReference type="SAM" id="SignalP"/>
    </source>
</evidence>
<dbReference type="Proteomes" id="UP000007879">
    <property type="component" value="Unassembled WGS sequence"/>
</dbReference>